<keyword evidence="3" id="KW-0812">Transmembrane</keyword>
<dbReference type="GO" id="GO:0046872">
    <property type="term" value="F:metal ion binding"/>
    <property type="evidence" value="ECO:0007669"/>
    <property type="project" value="UniProtKB-KW"/>
</dbReference>
<keyword evidence="1" id="KW-0479">Metal-binding</keyword>
<evidence type="ECO:0000313" key="6">
    <source>
        <dbReference type="Proteomes" id="UP001290462"/>
    </source>
</evidence>
<protein>
    <submittedName>
        <fullName evidence="5">Polysaccharide deacetylase family protein</fullName>
    </submittedName>
</protein>
<dbReference type="Gene3D" id="3.20.20.370">
    <property type="entry name" value="Glycoside hydrolase/deacetylase"/>
    <property type="match status" value="1"/>
</dbReference>
<dbReference type="AlphaFoldDB" id="A0AAW9K3U6"/>
<comment type="caution">
    <text evidence="5">The sequence shown here is derived from an EMBL/GenBank/DDBJ whole genome shotgun (WGS) entry which is preliminary data.</text>
</comment>
<gene>
    <name evidence="5" type="ORF">RAK27_09455</name>
</gene>
<keyword evidence="3" id="KW-0472">Membrane</keyword>
<dbReference type="Pfam" id="PF01522">
    <property type="entry name" value="Polysacc_deac_1"/>
    <property type="match status" value="1"/>
</dbReference>
<evidence type="ECO:0000313" key="5">
    <source>
        <dbReference type="EMBL" id="MDZ5758879.1"/>
    </source>
</evidence>
<proteinExistence type="predicted"/>
<evidence type="ECO:0000256" key="2">
    <source>
        <dbReference type="ARBA" id="ARBA00022801"/>
    </source>
</evidence>
<keyword evidence="3" id="KW-1133">Transmembrane helix</keyword>
<reference evidence="5" key="1">
    <citation type="submission" date="2023-08" db="EMBL/GenBank/DDBJ databases">
        <title>Genomic characterization of piscicolin 126 produced by Carnobacterium maltaromaticum CM22 strain isolated from salmon (Salmo salar).</title>
        <authorList>
            <person name="Gonzalez-Gragera E."/>
            <person name="Garcia-Lopez J.D."/>
            <person name="Teso-Perez C."/>
            <person name="Gimenez-Hernandez I."/>
            <person name="Peralta-Sanchez J.M."/>
            <person name="Valdivia E."/>
            <person name="Montalban-Lopez M."/>
            <person name="Martin-Platero A.M."/>
            <person name="Banos A."/>
            <person name="Martinez-Bueno M."/>
        </authorList>
    </citation>
    <scope>NUCLEOTIDE SEQUENCE</scope>
    <source>
        <strain evidence="5">CM22</strain>
    </source>
</reference>
<feature type="domain" description="NodB homology" evidence="4">
    <location>
        <begin position="269"/>
        <end position="443"/>
    </location>
</feature>
<evidence type="ECO:0000256" key="3">
    <source>
        <dbReference type="SAM" id="Phobius"/>
    </source>
</evidence>
<dbReference type="GO" id="GO:0016020">
    <property type="term" value="C:membrane"/>
    <property type="evidence" value="ECO:0007669"/>
    <property type="project" value="TreeGrafter"/>
</dbReference>
<dbReference type="InterPro" id="IPR002509">
    <property type="entry name" value="NODB_dom"/>
</dbReference>
<dbReference type="SUPFAM" id="SSF144015">
    <property type="entry name" value="Peptidoglycan deacetylase N-terminal noncatalytic region"/>
    <property type="match status" value="1"/>
</dbReference>
<sequence>MIKDGTKIISISILGLVLFLGASLLFKNHLTTKKIHAEKIKTFKQIKQAESKTGNPFTYQKKQVKEGTLHFFIPTDAKQQPNELIEKEMIKLSQQLLKESHKKNELADSEVYLTFQTKKTQEPTQNFTVSGCLFAKKEGSFRKINQKKNTPIVLTNKTGKQFVLGDIFKSNDSLADELKQRGEEIIMSNQTISLEKIEEIGNLDYPNDWADSNFTYDADNLTIPLKKNSLGLEKISYPIEAIANLVNPEFLPLNKTLPPTINSHFRPGKKIALTFDDGPKAEVTPAILNSLKKYNAHATFFVLGQEAANHPNLLNQILADGHELGNHSWNHSLLTGLNPNNLDEELLKTQFAVYQATKQFPKYFRPPYGGINSSVAKSLYKPIIQWSVDTEDWKIKNPKRITNRALSGAYDGAIILMHDIYPTTQQSLDNTLKGLQQQGYQFVTISELLENPAKPLHQYFGSEDERKI</sequence>
<dbReference type="CDD" id="cd10954">
    <property type="entry name" value="CE4_CtAXE_like"/>
    <property type="match status" value="1"/>
</dbReference>
<organism evidence="5 6">
    <name type="scientific">Carnobacterium maltaromaticum</name>
    <name type="common">Carnobacterium piscicola</name>
    <dbReference type="NCBI Taxonomy" id="2751"/>
    <lineage>
        <taxon>Bacteria</taxon>
        <taxon>Bacillati</taxon>
        <taxon>Bacillota</taxon>
        <taxon>Bacilli</taxon>
        <taxon>Lactobacillales</taxon>
        <taxon>Carnobacteriaceae</taxon>
        <taxon>Carnobacterium</taxon>
    </lineage>
</organism>
<dbReference type="GO" id="GO:0016810">
    <property type="term" value="F:hydrolase activity, acting on carbon-nitrogen (but not peptide) bonds"/>
    <property type="evidence" value="ECO:0007669"/>
    <property type="project" value="InterPro"/>
</dbReference>
<dbReference type="PROSITE" id="PS51677">
    <property type="entry name" value="NODB"/>
    <property type="match status" value="1"/>
</dbReference>
<dbReference type="EMBL" id="JAVBVO010000003">
    <property type="protein sequence ID" value="MDZ5758879.1"/>
    <property type="molecule type" value="Genomic_DNA"/>
</dbReference>
<dbReference type="PANTHER" id="PTHR10587">
    <property type="entry name" value="GLYCOSYL TRANSFERASE-RELATED"/>
    <property type="match status" value="1"/>
</dbReference>
<feature type="transmembrane region" description="Helical" evidence="3">
    <location>
        <begin position="6"/>
        <end position="26"/>
    </location>
</feature>
<name>A0AAW9K3U6_CARML</name>
<keyword evidence="2" id="KW-0378">Hydrolase</keyword>
<dbReference type="InterPro" id="IPR011330">
    <property type="entry name" value="Glyco_hydro/deAcase_b/a-brl"/>
</dbReference>
<dbReference type="RefSeq" id="WP_322808946.1">
    <property type="nucleotide sequence ID" value="NZ_JAVBVO010000003.1"/>
</dbReference>
<evidence type="ECO:0000259" key="4">
    <source>
        <dbReference type="PROSITE" id="PS51677"/>
    </source>
</evidence>
<dbReference type="InterPro" id="IPR040802">
    <property type="entry name" value="PgdA_N"/>
</dbReference>
<dbReference type="SUPFAM" id="SSF88713">
    <property type="entry name" value="Glycoside hydrolase/deacetylase"/>
    <property type="match status" value="1"/>
</dbReference>
<dbReference type="Proteomes" id="UP001290462">
    <property type="component" value="Unassembled WGS sequence"/>
</dbReference>
<dbReference type="GO" id="GO:0005975">
    <property type="term" value="P:carbohydrate metabolic process"/>
    <property type="evidence" value="ECO:0007669"/>
    <property type="project" value="InterPro"/>
</dbReference>
<dbReference type="InterPro" id="IPR050248">
    <property type="entry name" value="Polysacc_deacetylase_ArnD"/>
</dbReference>
<evidence type="ECO:0000256" key="1">
    <source>
        <dbReference type="ARBA" id="ARBA00022723"/>
    </source>
</evidence>
<dbReference type="Pfam" id="PF18627">
    <property type="entry name" value="PgdA_N"/>
    <property type="match status" value="1"/>
</dbReference>
<accession>A0AAW9K3U6</accession>
<dbReference type="PANTHER" id="PTHR10587:SF133">
    <property type="entry name" value="CHITIN DEACETYLASE 1-RELATED"/>
    <property type="match status" value="1"/>
</dbReference>